<evidence type="ECO:0008006" key="3">
    <source>
        <dbReference type="Google" id="ProtNLM"/>
    </source>
</evidence>
<dbReference type="Pfam" id="PF11367">
    <property type="entry name" value="Tail_completion_gp17"/>
    <property type="match status" value="1"/>
</dbReference>
<dbReference type="EMBL" id="BMMK01000035">
    <property type="protein sequence ID" value="GGM75513.1"/>
    <property type="molecule type" value="Genomic_DNA"/>
</dbReference>
<proteinExistence type="predicted"/>
<keyword evidence="2" id="KW-1185">Reference proteome</keyword>
<gene>
    <name evidence="1" type="ORF">GCM10012275_52760</name>
</gene>
<protein>
    <recommendedName>
        <fullName evidence="3">DUF3168 domain-containing protein</fullName>
    </recommendedName>
</protein>
<sequence length="123" mass="13356">MIELASWPDVEAALIALLDPIATTYETTPAQLTLPLIHVQAAAGIDDYITDQPRVEVTVYASTRAQARTLAEQARQTILAAPGTAPGGVLIDSAVTEVSPTRIPYDDPDVRRFRAVYRLGVRR</sequence>
<dbReference type="Proteomes" id="UP000637578">
    <property type="component" value="Unassembled WGS sequence"/>
</dbReference>
<reference evidence="1" key="2">
    <citation type="submission" date="2020-09" db="EMBL/GenBank/DDBJ databases">
        <authorList>
            <person name="Sun Q."/>
            <person name="Zhou Y."/>
        </authorList>
    </citation>
    <scope>NUCLEOTIDE SEQUENCE</scope>
    <source>
        <strain evidence="1">CGMCC 4.5737</strain>
    </source>
</reference>
<dbReference type="AlphaFoldDB" id="A0A8J3FYF3"/>
<accession>A0A8J3FYF3</accession>
<evidence type="ECO:0000313" key="1">
    <source>
        <dbReference type="EMBL" id="GGM75513.1"/>
    </source>
</evidence>
<dbReference type="InterPro" id="IPR021508">
    <property type="entry name" value="Gp17-like"/>
</dbReference>
<organism evidence="1 2">
    <name type="scientific">Longimycelium tulufanense</name>
    <dbReference type="NCBI Taxonomy" id="907463"/>
    <lineage>
        <taxon>Bacteria</taxon>
        <taxon>Bacillati</taxon>
        <taxon>Actinomycetota</taxon>
        <taxon>Actinomycetes</taxon>
        <taxon>Pseudonocardiales</taxon>
        <taxon>Pseudonocardiaceae</taxon>
        <taxon>Longimycelium</taxon>
    </lineage>
</organism>
<dbReference type="RefSeq" id="WP_189061123.1">
    <property type="nucleotide sequence ID" value="NZ_BMMK01000035.1"/>
</dbReference>
<comment type="caution">
    <text evidence="1">The sequence shown here is derived from an EMBL/GenBank/DDBJ whole genome shotgun (WGS) entry which is preliminary data.</text>
</comment>
<name>A0A8J3FYF3_9PSEU</name>
<evidence type="ECO:0000313" key="2">
    <source>
        <dbReference type="Proteomes" id="UP000637578"/>
    </source>
</evidence>
<reference evidence="1" key="1">
    <citation type="journal article" date="2014" name="Int. J. Syst. Evol. Microbiol.">
        <title>Complete genome sequence of Corynebacterium casei LMG S-19264T (=DSM 44701T), isolated from a smear-ripened cheese.</title>
        <authorList>
            <consortium name="US DOE Joint Genome Institute (JGI-PGF)"/>
            <person name="Walter F."/>
            <person name="Albersmeier A."/>
            <person name="Kalinowski J."/>
            <person name="Ruckert C."/>
        </authorList>
    </citation>
    <scope>NUCLEOTIDE SEQUENCE</scope>
    <source>
        <strain evidence="1">CGMCC 4.5737</strain>
    </source>
</reference>